<dbReference type="EMBL" id="JACRYT010000010">
    <property type="protein sequence ID" value="MBC6680152.1"/>
    <property type="molecule type" value="Genomic_DNA"/>
</dbReference>
<protein>
    <submittedName>
        <fullName evidence="1">DUF2284 domain-containing protein</fullName>
    </submittedName>
</protein>
<comment type="caution">
    <text evidence="1">The sequence shown here is derived from an EMBL/GenBank/DDBJ whole genome shotgun (WGS) entry which is preliminary data.</text>
</comment>
<organism evidence="1 2">
    <name type="scientific">Zhenpiania hominis</name>
    <dbReference type="NCBI Taxonomy" id="2763644"/>
    <lineage>
        <taxon>Bacteria</taxon>
        <taxon>Bacillati</taxon>
        <taxon>Bacillota</taxon>
        <taxon>Clostridia</taxon>
        <taxon>Peptostreptococcales</taxon>
        <taxon>Anaerovoracaceae</taxon>
        <taxon>Zhenpiania</taxon>
    </lineage>
</organism>
<gene>
    <name evidence="1" type="ORF">H9L42_09930</name>
</gene>
<evidence type="ECO:0000313" key="2">
    <source>
        <dbReference type="Proteomes" id="UP000602647"/>
    </source>
</evidence>
<proteinExistence type="predicted"/>
<reference evidence="1" key="1">
    <citation type="submission" date="2020-08" db="EMBL/GenBank/DDBJ databases">
        <title>Genome public.</title>
        <authorList>
            <person name="Liu C."/>
            <person name="Sun Q."/>
        </authorList>
    </citation>
    <scope>NUCLEOTIDE SEQUENCE</scope>
    <source>
        <strain evidence="1">BX12</strain>
    </source>
</reference>
<name>A0A923NL95_9FIRM</name>
<dbReference type="RefSeq" id="WP_187303254.1">
    <property type="nucleotide sequence ID" value="NZ_JACRYT010000010.1"/>
</dbReference>
<dbReference type="Proteomes" id="UP000602647">
    <property type="component" value="Unassembled WGS sequence"/>
</dbReference>
<dbReference type="AlphaFoldDB" id="A0A923NL95"/>
<dbReference type="Pfam" id="PF10050">
    <property type="entry name" value="DUF2284"/>
    <property type="match status" value="1"/>
</dbReference>
<keyword evidence="2" id="KW-1185">Reference proteome</keyword>
<dbReference type="InterPro" id="IPR019271">
    <property type="entry name" value="DUF2284_metal-binding"/>
</dbReference>
<sequence>MYKTQRYQAQIPVKEYLERYVDVETFLESCRACPNYGKLWSCPPYEFDPLDYWREYNTLYLIAEKIQFDKEYAGKSFPQEKIEEITRTALGDVKARLSRELYEKEQEFPGSVSLSAGCCTWCGGICKRTEGQPCRFPDKMRYSIESLGGNVGLTISRLMGIELEWMKEGTMPRYFVLVSGLLVK</sequence>
<accession>A0A923NL95</accession>
<evidence type="ECO:0000313" key="1">
    <source>
        <dbReference type="EMBL" id="MBC6680152.1"/>
    </source>
</evidence>